<reference evidence="5" key="1">
    <citation type="journal article" date="2013" name="Science">
        <title>The Amborella genome and the evolution of flowering plants.</title>
        <authorList>
            <consortium name="Amborella Genome Project"/>
        </authorList>
    </citation>
    <scope>NUCLEOTIDE SEQUENCE [LARGE SCALE GENOMIC DNA]</scope>
</reference>
<comment type="pathway">
    <text evidence="2">Amino-acid degradation; L-valine degradation.</text>
</comment>
<keyword evidence="5" id="KW-1185">Reference proteome</keyword>
<dbReference type="SUPFAM" id="SSF52096">
    <property type="entry name" value="ClpP/crotonase"/>
    <property type="match status" value="1"/>
</dbReference>
<dbReference type="KEGG" id="atr:18432622"/>
<dbReference type="EMBL" id="KI394265">
    <property type="protein sequence ID" value="ERN04400.1"/>
    <property type="molecule type" value="Genomic_DNA"/>
</dbReference>
<dbReference type="Proteomes" id="UP000017836">
    <property type="component" value="Unassembled WGS sequence"/>
</dbReference>
<dbReference type="PANTHER" id="PTHR43176">
    <property type="entry name" value="3-HYDROXYISOBUTYRYL-COA HYDROLASE-RELATED"/>
    <property type="match status" value="1"/>
</dbReference>
<dbReference type="EC" id="3.1.2.4" evidence="2"/>
<dbReference type="InterPro" id="IPR032259">
    <property type="entry name" value="HIBYL-CoA-H"/>
</dbReference>
<dbReference type="Gene3D" id="3.90.226.10">
    <property type="entry name" value="2-enoyl-CoA Hydratase, Chain A, domain 1"/>
    <property type="match status" value="1"/>
</dbReference>
<dbReference type="OMA" id="EYRISAH"/>
<dbReference type="HOGENOM" id="CLU_009834_22_1_1"/>
<evidence type="ECO:0000313" key="4">
    <source>
        <dbReference type="EMBL" id="ERN04400.1"/>
    </source>
</evidence>
<comment type="function">
    <text evidence="2">Hydrolyzes 3-hydroxyisobutyryl-CoA (HIBYL-CoA), a saline catabolite. Has high activity toward isobutyryl-CoA. Could be an isobutyryl-CoA dehydrogenase that functions in valine catabolism.</text>
</comment>
<comment type="similarity">
    <text evidence="2">Belongs to the enoyl-CoA hydratase/isomerase family.</text>
</comment>
<comment type="catalytic activity">
    <reaction evidence="2">
        <text>3-hydroxy-2-methylpropanoyl-CoA + H2O = 3-hydroxy-2-methylpropanoate + CoA + H(+)</text>
        <dbReference type="Rhea" id="RHEA:20888"/>
        <dbReference type="ChEBI" id="CHEBI:11805"/>
        <dbReference type="ChEBI" id="CHEBI:15377"/>
        <dbReference type="ChEBI" id="CHEBI:15378"/>
        <dbReference type="ChEBI" id="CHEBI:57287"/>
        <dbReference type="ChEBI" id="CHEBI:57340"/>
        <dbReference type="EC" id="3.1.2.4"/>
    </reaction>
</comment>
<sequence>VFATPETQIGFHPDAGASFYLSHLPGYLGEYLALTGEKLSGEEMIACGLATHFSHSARLSWIEERLGKLITDDPSIIETSLEQYGDVVYPDKSSVLHRIDMVDKCFCHDTVEEILDALETEAARSSDNWCYKMITRLNEVSPLSLKVALKSIRESRYQPLDQCLIREYRISAHAMSRHVSNDFCEGIRARLIDKDFAPKWDPPSLEQVSQDMVDDYFSPLGEYEADLELPTKLREAFV</sequence>
<dbReference type="AlphaFoldDB" id="W1PBJ1"/>
<evidence type="ECO:0000259" key="3">
    <source>
        <dbReference type="Pfam" id="PF16113"/>
    </source>
</evidence>
<organism evidence="4 5">
    <name type="scientific">Amborella trichopoda</name>
    <dbReference type="NCBI Taxonomy" id="13333"/>
    <lineage>
        <taxon>Eukaryota</taxon>
        <taxon>Viridiplantae</taxon>
        <taxon>Streptophyta</taxon>
        <taxon>Embryophyta</taxon>
        <taxon>Tracheophyta</taxon>
        <taxon>Spermatophyta</taxon>
        <taxon>Magnoliopsida</taxon>
        <taxon>Amborellales</taxon>
        <taxon>Amborellaceae</taxon>
        <taxon>Amborella</taxon>
    </lineage>
</organism>
<evidence type="ECO:0000256" key="1">
    <source>
        <dbReference type="ARBA" id="ARBA00022801"/>
    </source>
</evidence>
<feature type="domain" description="Enoyl-CoA hydratase/isomerase" evidence="3">
    <location>
        <begin position="1"/>
        <end position="217"/>
    </location>
</feature>
<dbReference type="eggNOG" id="KOG1684">
    <property type="taxonomic scope" value="Eukaryota"/>
</dbReference>
<evidence type="ECO:0000256" key="2">
    <source>
        <dbReference type="RuleBase" id="RU369070"/>
    </source>
</evidence>
<dbReference type="InterPro" id="IPR045004">
    <property type="entry name" value="ECH_dom"/>
</dbReference>
<dbReference type="GO" id="GO:0003860">
    <property type="term" value="F:3-hydroxyisobutyryl-CoA hydrolase activity"/>
    <property type="evidence" value="ECO:0007669"/>
    <property type="project" value="UniProtKB-UniRule"/>
</dbReference>
<dbReference type="GO" id="GO:0006574">
    <property type="term" value="P:L-valine catabolic process"/>
    <property type="evidence" value="ECO:0007669"/>
    <property type="project" value="UniProtKB-UniRule"/>
</dbReference>
<dbReference type="Gramene" id="ERN04400">
    <property type="protein sequence ID" value="ERN04400"/>
    <property type="gene ID" value="AMTR_s00133p00010820"/>
</dbReference>
<dbReference type="PANTHER" id="PTHR43176:SF4">
    <property type="entry name" value="3-HYDROXYISOBUTYRYL-COA HYDROLASE-LIKE PROTEIN 1, MITOCHONDRIAL"/>
    <property type="match status" value="1"/>
</dbReference>
<dbReference type="STRING" id="13333.W1PBJ1"/>
<gene>
    <name evidence="4" type="ORF">AMTR_s00133p00010820</name>
</gene>
<name>W1PBJ1_AMBTC</name>
<keyword evidence="1 2" id="KW-0378">Hydrolase</keyword>
<dbReference type="OrthoDB" id="16820at2759"/>
<accession>W1PBJ1</accession>
<proteinExistence type="inferred from homology"/>
<protein>
    <recommendedName>
        <fullName evidence="2">3-hydroxyisobutyryl-CoA hydrolase</fullName>
        <shortName evidence="2">HIB-CoA hydrolase</shortName>
        <shortName evidence="2">HIBYL-CoA-H</shortName>
        <ecNumber evidence="2">3.1.2.4</ecNumber>
    </recommendedName>
    <alternativeName>
        <fullName evidence="2">3-hydroxyisobutyryl-coenzyme A hydrolase</fullName>
    </alternativeName>
</protein>
<dbReference type="Pfam" id="PF16113">
    <property type="entry name" value="ECH_2"/>
    <property type="match status" value="1"/>
</dbReference>
<evidence type="ECO:0000313" key="5">
    <source>
        <dbReference type="Proteomes" id="UP000017836"/>
    </source>
</evidence>
<dbReference type="InterPro" id="IPR029045">
    <property type="entry name" value="ClpP/crotonase-like_dom_sf"/>
</dbReference>
<feature type="non-terminal residue" evidence="4">
    <location>
        <position position="1"/>
    </location>
</feature>